<accession>A0A1H2PU70</accession>
<evidence type="ECO:0000256" key="3">
    <source>
        <dbReference type="ARBA" id="ARBA00022475"/>
    </source>
</evidence>
<dbReference type="GO" id="GO:0005886">
    <property type="term" value="C:plasma membrane"/>
    <property type="evidence" value="ECO:0007669"/>
    <property type="project" value="UniProtKB-SubCell"/>
</dbReference>
<evidence type="ECO:0000256" key="1">
    <source>
        <dbReference type="ARBA" id="ARBA00004651"/>
    </source>
</evidence>
<comment type="similarity">
    <text evidence="7">Belongs to the binding-protein-dependent transport system permease family.</text>
</comment>
<dbReference type="SUPFAM" id="SSF161098">
    <property type="entry name" value="MetI-like"/>
    <property type="match status" value="1"/>
</dbReference>
<evidence type="ECO:0000256" key="5">
    <source>
        <dbReference type="ARBA" id="ARBA00022989"/>
    </source>
</evidence>
<dbReference type="AlphaFoldDB" id="A0A1H2PU70"/>
<dbReference type="Pfam" id="PF00528">
    <property type="entry name" value="BPD_transp_1"/>
    <property type="match status" value="1"/>
</dbReference>
<keyword evidence="10" id="KW-1185">Reference proteome</keyword>
<feature type="transmembrane region" description="Helical" evidence="7">
    <location>
        <begin position="122"/>
        <end position="152"/>
    </location>
</feature>
<dbReference type="OrthoDB" id="7274389at2"/>
<sequence length="274" mass="28940">MAAGMPAAVPGRAIARQRVLREFVGLASVVVFLLAWHVATRLALFPEGFVPAPGDVWRAGLHLARSGELFGNLWATVVSAAVGLATGSAVGCVLGMAMTMWPRVELLVSPLVRGTYALPKTTLIPLLVLWFGVGGATNIVVVAVTAMLPLIAYTVRGTHEVPQVLVWSARTLGTPAAQILWRVLLPAALPQILAGLRVALGLSVLVAVSCEMIVSNQGIGKLMLQYGEQGSYDYLLAGLVAATLVAWLADIALRALSNRLLRWHEASRADSAQA</sequence>
<reference evidence="10" key="1">
    <citation type="submission" date="2016-09" db="EMBL/GenBank/DDBJ databases">
        <authorList>
            <person name="Varghese N."/>
            <person name="Submissions S."/>
        </authorList>
    </citation>
    <scope>NUCLEOTIDE SEQUENCE [LARGE SCALE GENOMIC DNA]</scope>
    <source>
        <strain evidence="10">JS23</strain>
    </source>
</reference>
<evidence type="ECO:0000313" key="10">
    <source>
        <dbReference type="Proteomes" id="UP000243719"/>
    </source>
</evidence>
<dbReference type="STRING" id="1770053.SAMN05216551_11321"/>
<name>A0A1H2PU70_9BURK</name>
<dbReference type="CDD" id="cd06261">
    <property type="entry name" value="TM_PBP2"/>
    <property type="match status" value="1"/>
</dbReference>
<evidence type="ECO:0000256" key="2">
    <source>
        <dbReference type="ARBA" id="ARBA00022448"/>
    </source>
</evidence>
<dbReference type="PANTHER" id="PTHR30151">
    <property type="entry name" value="ALKANE SULFONATE ABC TRANSPORTER-RELATED, MEMBRANE SUBUNIT"/>
    <property type="match status" value="1"/>
</dbReference>
<keyword evidence="3" id="KW-1003">Cell membrane</keyword>
<comment type="subcellular location">
    <subcellularLocation>
        <location evidence="1 7">Cell membrane</location>
        <topology evidence="1 7">Multi-pass membrane protein</topology>
    </subcellularLocation>
</comment>
<feature type="transmembrane region" description="Helical" evidence="7">
    <location>
        <begin position="234"/>
        <end position="253"/>
    </location>
</feature>
<dbReference type="PANTHER" id="PTHR30151:SF0">
    <property type="entry name" value="ABC TRANSPORTER PERMEASE PROTEIN MJ0413-RELATED"/>
    <property type="match status" value="1"/>
</dbReference>
<protein>
    <submittedName>
        <fullName evidence="9">NitT/TauT family transport system permease protein/sulfonate transport system permease protein</fullName>
    </submittedName>
</protein>
<feature type="domain" description="ABC transmembrane type-1" evidence="8">
    <location>
        <begin position="73"/>
        <end position="257"/>
    </location>
</feature>
<keyword evidence="2 7" id="KW-0813">Transport</keyword>
<dbReference type="InterPro" id="IPR000515">
    <property type="entry name" value="MetI-like"/>
</dbReference>
<keyword evidence="4 7" id="KW-0812">Transmembrane</keyword>
<keyword evidence="5 7" id="KW-1133">Transmembrane helix</keyword>
<feature type="transmembrane region" description="Helical" evidence="7">
    <location>
        <begin position="73"/>
        <end position="101"/>
    </location>
</feature>
<dbReference type="PROSITE" id="PS50928">
    <property type="entry name" value="ABC_TM1"/>
    <property type="match status" value="1"/>
</dbReference>
<keyword evidence="6 7" id="KW-0472">Membrane</keyword>
<dbReference type="Gene3D" id="1.10.3720.10">
    <property type="entry name" value="MetI-like"/>
    <property type="match status" value="1"/>
</dbReference>
<feature type="transmembrane region" description="Helical" evidence="7">
    <location>
        <begin position="164"/>
        <end position="185"/>
    </location>
</feature>
<organism evidence="9 10">
    <name type="scientific">Chitinasiproducens palmae</name>
    <dbReference type="NCBI Taxonomy" id="1770053"/>
    <lineage>
        <taxon>Bacteria</taxon>
        <taxon>Pseudomonadati</taxon>
        <taxon>Pseudomonadota</taxon>
        <taxon>Betaproteobacteria</taxon>
        <taxon>Burkholderiales</taxon>
        <taxon>Burkholderiaceae</taxon>
        <taxon>Chitinasiproducens</taxon>
    </lineage>
</organism>
<dbReference type="InterPro" id="IPR035906">
    <property type="entry name" value="MetI-like_sf"/>
</dbReference>
<evidence type="ECO:0000313" key="9">
    <source>
        <dbReference type="EMBL" id="SDV50697.1"/>
    </source>
</evidence>
<feature type="transmembrane region" description="Helical" evidence="7">
    <location>
        <begin position="192"/>
        <end position="214"/>
    </location>
</feature>
<gene>
    <name evidence="9" type="ORF">SAMN05216551_11321</name>
</gene>
<evidence type="ECO:0000256" key="7">
    <source>
        <dbReference type="RuleBase" id="RU363032"/>
    </source>
</evidence>
<evidence type="ECO:0000256" key="6">
    <source>
        <dbReference type="ARBA" id="ARBA00023136"/>
    </source>
</evidence>
<evidence type="ECO:0000256" key="4">
    <source>
        <dbReference type="ARBA" id="ARBA00022692"/>
    </source>
</evidence>
<proteinExistence type="inferred from homology"/>
<dbReference type="GO" id="GO:0055085">
    <property type="term" value="P:transmembrane transport"/>
    <property type="evidence" value="ECO:0007669"/>
    <property type="project" value="InterPro"/>
</dbReference>
<feature type="transmembrane region" description="Helical" evidence="7">
    <location>
        <begin position="20"/>
        <end position="39"/>
    </location>
</feature>
<dbReference type="Proteomes" id="UP000243719">
    <property type="component" value="Unassembled WGS sequence"/>
</dbReference>
<dbReference type="EMBL" id="FNLO01000013">
    <property type="protein sequence ID" value="SDV50697.1"/>
    <property type="molecule type" value="Genomic_DNA"/>
</dbReference>
<evidence type="ECO:0000259" key="8">
    <source>
        <dbReference type="PROSITE" id="PS50928"/>
    </source>
</evidence>